<protein>
    <submittedName>
        <fullName evidence="3">Uncharacterized protein</fullName>
    </submittedName>
</protein>
<gene>
    <name evidence="3" type="primary">LOC139033948</name>
</gene>
<dbReference type="RefSeq" id="XP_070320110.1">
    <property type="nucleotide sequence ID" value="XM_070464009.1"/>
</dbReference>
<dbReference type="GeneID" id="139033948"/>
<proteinExistence type="predicted"/>
<keyword evidence="1" id="KW-1133">Transmembrane helix</keyword>
<dbReference type="Proteomes" id="UP001652640">
    <property type="component" value="Unplaced"/>
</dbReference>
<evidence type="ECO:0000256" key="1">
    <source>
        <dbReference type="SAM" id="Phobius"/>
    </source>
</evidence>
<evidence type="ECO:0000313" key="3">
    <source>
        <dbReference type="RefSeq" id="XP_070320110.1"/>
    </source>
</evidence>
<reference evidence="3" key="1">
    <citation type="submission" date="2025-08" db="UniProtKB">
        <authorList>
            <consortium name="RefSeq"/>
        </authorList>
    </citation>
    <scope>IDENTIFICATION</scope>
    <source>
        <tissue evidence="3">Tongue muscle</tissue>
    </source>
</reference>
<sequence>MEPKASALSSPGPGQRLPEELHELNTEFCDESVTYTEVKIRDSSNIQKRKLTRIWKTKESPWCIATVTFALLYLIALALAAFMTAKVNCLEDILNTQQNNTSIVTGYCNTI</sequence>
<accession>A0ABM4HX25</accession>
<keyword evidence="1" id="KW-0812">Transmembrane</keyword>
<keyword evidence="1" id="KW-0472">Membrane</keyword>
<keyword evidence="2" id="KW-1185">Reference proteome</keyword>
<feature type="transmembrane region" description="Helical" evidence="1">
    <location>
        <begin position="62"/>
        <end position="83"/>
    </location>
</feature>
<name>A0ABM4HX25_ODOVR</name>
<evidence type="ECO:0000313" key="2">
    <source>
        <dbReference type="Proteomes" id="UP001652640"/>
    </source>
</evidence>
<organism evidence="2 3">
    <name type="scientific">Odocoileus virginianus</name>
    <name type="common">White-tailed deer</name>
    <dbReference type="NCBI Taxonomy" id="9874"/>
    <lineage>
        <taxon>Eukaryota</taxon>
        <taxon>Metazoa</taxon>
        <taxon>Chordata</taxon>
        <taxon>Craniata</taxon>
        <taxon>Vertebrata</taxon>
        <taxon>Euteleostomi</taxon>
        <taxon>Mammalia</taxon>
        <taxon>Eutheria</taxon>
        <taxon>Laurasiatheria</taxon>
        <taxon>Artiodactyla</taxon>
        <taxon>Ruminantia</taxon>
        <taxon>Pecora</taxon>
        <taxon>Cervidae</taxon>
        <taxon>Odocoileinae</taxon>
        <taxon>Odocoileus</taxon>
    </lineage>
</organism>